<organism evidence="1 2">
    <name type="scientific">Lithohypha guttulata</name>
    <dbReference type="NCBI Taxonomy" id="1690604"/>
    <lineage>
        <taxon>Eukaryota</taxon>
        <taxon>Fungi</taxon>
        <taxon>Dikarya</taxon>
        <taxon>Ascomycota</taxon>
        <taxon>Pezizomycotina</taxon>
        <taxon>Eurotiomycetes</taxon>
        <taxon>Chaetothyriomycetidae</taxon>
        <taxon>Chaetothyriales</taxon>
        <taxon>Trichomeriaceae</taxon>
        <taxon>Lithohypha</taxon>
    </lineage>
</organism>
<dbReference type="CDD" id="cd23703">
    <property type="entry name" value="mS26_PET12"/>
    <property type="match status" value="1"/>
</dbReference>
<evidence type="ECO:0000313" key="2">
    <source>
        <dbReference type="Proteomes" id="UP001309876"/>
    </source>
</evidence>
<gene>
    <name evidence="1" type="ORF">LTR05_006612</name>
</gene>
<dbReference type="Pfam" id="PF26163">
    <property type="entry name" value="mS26"/>
    <property type="match status" value="1"/>
</dbReference>
<evidence type="ECO:0000313" key="1">
    <source>
        <dbReference type="EMBL" id="KAK5082732.1"/>
    </source>
</evidence>
<protein>
    <submittedName>
        <fullName evidence="1">Uncharacterized protein</fullName>
    </submittedName>
</protein>
<comment type="caution">
    <text evidence="1">The sequence shown here is derived from an EMBL/GenBank/DDBJ whole genome shotgun (WGS) entry which is preliminary data.</text>
</comment>
<dbReference type="Proteomes" id="UP001309876">
    <property type="component" value="Unassembled WGS sequence"/>
</dbReference>
<accession>A0AAN7Y4L5</accession>
<proteinExistence type="predicted"/>
<reference evidence="1 2" key="1">
    <citation type="submission" date="2023-08" db="EMBL/GenBank/DDBJ databases">
        <title>Black Yeasts Isolated from many extreme environments.</title>
        <authorList>
            <person name="Coleine C."/>
            <person name="Stajich J.E."/>
            <person name="Selbmann L."/>
        </authorList>
    </citation>
    <scope>NUCLEOTIDE SEQUENCE [LARGE SCALE GENOMIC DNA]</scope>
    <source>
        <strain evidence="1 2">CCFEE 5910</strain>
    </source>
</reference>
<sequence>MEAPYMPYVPPQKGTLPVPRELFPLNRPDKGNQRYIENVAKERLPANVRPLESLTEVGRHKAKMAEIRKAQFKEGVTGLHKRKQAEIASINAKSTAKILQRDTLLKQSEREDARLMNVSIPALLQPESQPSIDALKEQVALARQMHERKMANVSKHQAAKKNNKMDALHTLYMNARHFITSEEQLREKIHEQFDVSDAQNSDTTSHAQFRTLESSGSSLWNFGAPDGIRDMVASASGRNRDASLAAANPAMRYMANLNVGAATMMKDQARMKKIAEKLSGGKI</sequence>
<name>A0AAN7Y4L5_9EURO</name>
<dbReference type="EMBL" id="JAVRRJ010000007">
    <property type="protein sequence ID" value="KAK5082732.1"/>
    <property type="molecule type" value="Genomic_DNA"/>
</dbReference>
<dbReference type="AlphaFoldDB" id="A0AAN7Y4L5"/>
<dbReference type="InterPro" id="IPR058940">
    <property type="entry name" value="mS26_fungi"/>
</dbReference>
<keyword evidence="2" id="KW-1185">Reference proteome</keyword>